<evidence type="ECO:0000259" key="4">
    <source>
        <dbReference type="Pfam" id="PF14331"/>
    </source>
</evidence>
<proteinExistence type="predicted"/>
<comment type="caution">
    <text evidence="5">The sequence shown here is derived from an EMBL/GenBank/DDBJ whole genome shotgun (WGS) entry which is preliminary data.</text>
</comment>
<dbReference type="InterPro" id="IPR017731">
    <property type="entry name" value="TssM1-like"/>
</dbReference>
<dbReference type="Gene3D" id="3.40.50.300">
    <property type="entry name" value="P-loop containing nucleotide triphosphate hydrolases"/>
    <property type="match status" value="1"/>
</dbReference>
<feature type="domain" description="IcmF-related" evidence="3">
    <location>
        <begin position="516"/>
        <end position="823"/>
    </location>
</feature>
<dbReference type="InterPro" id="IPR025743">
    <property type="entry name" value="TssM1_N"/>
</dbReference>
<dbReference type="Pfam" id="PF06761">
    <property type="entry name" value="IcmF-related"/>
    <property type="match status" value="1"/>
</dbReference>
<feature type="domain" description="Type VI secretion system IcmF C-terminal" evidence="2">
    <location>
        <begin position="1067"/>
        <end position="1172"/>
    </location>
</feature>
<evidence type="ECO:0000313" key="6">
    <source>
        <dbReference type="Proteomes" id="UP000248259"/>
    </source>
</evidence>
<dbReference type="Pfam" id="PF06744">
    <property type="entry name" value="IcmF_C"/>
    <property type="match status" value="1"/>
</dbReference>
<keyword evidence="6" id="KW-1185">Reference proteome</keyword>
<gene>
    <name evidence="5" type="primary">icmF</name>
    <name evidence="5" type="ORF">DNK49_17355</name>
</gene>
<dbReference type="EMBL" id="QKOE01000015">
    <property type="protein sequence ID" value="PZA15318.1"/>
    <property type="molecule type" value="Genomic_DNA"/>
</dbReference>
<keyword evidence="1" id="KW-0812">Transmembrane</keyword>
<feature type="transmembrane region" description="Helical" evidence="1">
    <location>
        <begin position="456"/>
        <end position="478"/>
    </location>
</feature>
<keyword evidence="1" id="KW-0472">Membrane</keyword>
<dbReference type="PANTHER" id="PTHR36153">
    <property type="entry name" value="INNER MEMBRANE PROTEIN-RELATED"/>
    <property type="match status" value="1"/>
</dbReference>
<dbReference type="InterPro" id="IPR053156">
    <property type="entry name" value="T6SS_TssM-like"/>
</dbReference>
<accession>A0A323V590</accession>
<feature type="transmembrane region" description="Helical" evidence="1">
    <location>
        <begin position="44"/>
        <end position="64"/>
    </location>
</feature>
<name>A0A323V590_9RHOO</name>
<evidence type="ECO:0000259" key="2">
    <source>
        <dbReference type="Pfam" id="PF06744"/>
    </source>
</evidence>
<dbReference type="Proteomes" id="UP000248259">
    <property type="component" value="Unassembled WGS sequence"/>
</dbReference>
<dbReference type="Pfam" id="PF14331">
    <property type="entry name" value="IcmF-related_N"/>
    <property type="match status" value="1"/>
</dbReference>
<sequence length="1191" mass="130164">MKTVFKLLLHPVLLVILGLIALALVIWFIGPMIAIAGFAPLESVLARLVLISAVLVFVVVRLIWKAYQSRQRNAQLVEGLVKADVAEPARPGADEVATLRNRFEEALRVLKDSQAEAKARQGGVSRLLSLGSARYLYELPWYVFIGAPGSGKTTALINSGLHFPLAEKLGVHQLKGVGGTRNCDWWFTDEAVLIDTAGRYTTQDSDQDADRGAWQGFLGLLKRHRPRQPLNGVLLTVSLADLLSQDADGAERHAAALRARVQELYTQLNVRLPVYVLVTKSDLIAGFNEFFSDFGKEARDQVWGVTFPQQGESTDVLKGLPAELSRLRERVLGLLPVRLRDERDLVRRGAIAAFDQQLANANRLLADYLGKVFAPSGFDHALMLRGVYFTSGTQEGSPIDRVMSSLGAAFGLERRLIPPQAGSGKSFFITRLLREVVFAEQRIGGTNLKWERRRSLVRLASFASIGLVTVGLALAWALSYRGNDAYVDDVAARVQAVQPLVAEARVAASDDVVGILPVLNAVRTVSHTDARPSGDVPLSMRFGLYQGDKLDAAAHQAYRGLLRDVLLPRIVMRVERQLRNVDPNNLEFAYEALKSYIMLHEAAHFDADALKAWISLDWELNLPRETTTEQRTELLAYLDALFKDGPVVSPLMADTALVGNVRNQLLRFTLPARIYSRLKRQGVGSGFPEFTVEKAVGPSAALVFVRRSGQPLTRGVPGLYSFDGYHKGFGPQVERVSQQLAQEEPWVLGTSSASPDAAGAKRIADEVRRLYLTDYANVWAAFVEDVAVQRAPSLQQSIQVARVLSAADSPLPKLMRAMSRETTLMVAPGNSSSVIDRAQERVAEARSELGRMIFGAGQQGPAAATGEGAIERIVDDRFVALRQLVTGEGNTAPVNNVVQLINDVYVNLSATETALRDKVTPPPGDAAARVKAESARMPEPVRSMLQDLSAAGAGQALTSLRESLSAAVASQVGQFCSQATDGRYPFVRNSARDVTRDDFAALFGPGGRFDAFFNQNLAPYVDTSTRSWTFRKVQEQSLGAPGNLVQFQRAAVIRDVFFRSGGPMRLEFRPIEMDPAITQFTLDVDGQLINYAHGPQVPQSVQWPGPKGGLQVRVQITPPGQSGTSGVATDGPWALFRMLDKANIEGTALPEKFRATFVVDGRSAVFEVTTGSVQNPFRLRELVDFRCPAGL</sequence>
<dbReference type="RefSeq" id="WP_110527385.1">
    <property type="nucleotide sequence ID" value="NZ_QKOE01000015.1"/>
</dbReference>
<evidence type="ECO:0000259" key="3">
    <source>
        <dbReference type="Pfam" id="PF06761"/>
    </source>
</evidence>
<dbReference type="OrthoDB" id="9758229at2"/>
<evidence type="ECO:0000256" key="1">
    <source>
        <dbReference type="SAM" id="Phobius"/>
    </source>
</evidence>
<dbReference type="InterPro" id="IPR010623">
    <property type="entry name" value="IcmF_C"/>
</dbReference>
<feature type="domain" description="Type VI secretion system component TssM1 N-terminal" evidence="4">
    <location>
        <begin position="208"/>
        <end position="463"/>
    </location>
</feature>
<keyword evidence="1" id="KW-1133">Transmembrane helix</keyword>
<dbReference type="InterPro" id="IPR009612">
    <property type="entry name" value="IcmF-rel"/>
</dbReference>
<dbReference type="AlphaFoldDB" id="A0A323V590"/>
<reference evidence="5 6" key="1">
    <citation type="submission" date="2018-06" db="EMBL/GenBank/DDBJ databases">
        <title>Azoarcus communis strain SWub3 genome.</title>
        <authorList>
            <person name="Zorraquino Salvo V."/>
            <person name="Toubiana D."/>
            <person name="Blumwald E."/>
        </authorList>
    </citation>
    <scope>NUCLEOTIDE SEQUENCE [LARGE SCALE GENOMIC DNA]</scope>
    <source>
        <strain evidence="5 6">SWub3</strain>
    </source>
</reference>
<protein>
    <submittedName>
        <fullName evidence="5">Type VI secretion system membrane subunit TssM</fullName>
    </submittedName>
</protein>
<dbReference type="SUPFAM" id="SSF52540">
    <property type="entry name" value="P-loop containing nucleoside triphosphate hydrolases"/>
    <property type="match status" value="1"/>
</dbReference>
<dbReference type="InterPro" id="IPR027417">
    <property type="entry name" value="P-loop_NTPase"/>
</dbReference>
<evidence type="ECO:0000313" key="5">
    <source>
        <dbReference type="EMBL" id="PZA15318.1"/>
    </source>
</evidence>
<dbReference type="PANTHER" id="PTHR36153:SF1">
    <property type="entry name" value="TYPE VI SECRETION SYSTEM COMPONENT TSSM1"/>
    <property type="match status" value="1"/>
</dbReference>
<dbReference type="NCBIfam" id="TIGR03348">
    <property type="entry name" value="VI_IcmF"/>
    <property type="match status" value="1"/>
</dbReference>
<organism evidence="5 6">
    <name type="scientific">Parazoarcus communis SWub3 = DSM 12120</name>
    <dbReference type="NCBI Taxonomy" id="1121029"/>
    <lineage>
        <taxon>Bacteria</taxon>
        <taxon>Pseudomonadati</taxon>
        <taxon>Pseudomonadota</taxon>
        <taxon>Betaproteobacteria</taxon>
        <taxon>Rhodocyclales</taxon>
        <taxon>Zoogloeaceae</taxon>
        <taxon>Parazoarcus</taxon>
    </lineage>
</organism>
<feature type="transmembrane region" description="Helical" evidence="1">
    <location>
        <begin position="12"/>
        <end position="38"/>
    </location>
</feature>